<evidence type="ECO:0000256" key="6">
    <source>
        <dbReference type="ARBA" id="ARBA00022884"/>
    </source>
</evidence>
<evidence type="ECO:0000313" key="10">
    <source>
        <dbReference type="EMBL" id="RDE19868.1"/>
    </source>
</evidence>
<dbReference type="Proteomes" id="UP000253769">
    <property type="component" value="Unassembled WGS sequence"/>
</dbReference>
<dbReference type="CDD" id="cd02440">
    <property type="entry name" value="AdoMet_MTases"/>
    <property type="match status" value="1"/>
</dbReference>
<dbReference type="OrthoDB" id="9814755at2"/>
<sequence length="280" mass="31923">MKQSSLGHQARKRFGQNFLQNPGIIRRIIRAIHPKPGQHLVEIGPGLGALTEELLAAAGELDVVELDRDLIPILRTQFFRYEQNFRIHEADALKFDFAQLANDERPLRVVGNLPYNISTPLIFHLLSHSGLIEDMYFMLQKEVVERLAAHPGDSAYGRLSIMAQYYCEVSNLFLVGPEAFHPKPKVDSAIVKLKPYPTPPHLADNPKDFETLVRTAFTQRRKTLRNNLKQLLPVELIEEVGIDPGIRPERISLPEFVTLANRYSLYLQQQSQSESENTHE</sequence>
<dbReference type="GO" id="GO:0052908">
    <property type="term" value="F:16S rRNA (adenine(1518)-N(6)/adenine(1519)-N(6))-dimethyltransferase activity"/>
    <property type="evidence" value="ECO:0007669"/>
    <property type="project" value="UniProtKB-EC"/>
</dbReference>
<dbReference type="PROSITE" id="PS01131">
    <property type="entry name" value="RRNA_A_DIMETH"/>
    <property type="match status" value="1"/>
</dbReference>
<dbReference type="PANTHER" id="PTHR11727:SF7">
    <property type="entry name" value="DIMETHYLADENOSINE TRANSFERASE-RELATED"/>
    <property type="match status" value="1"/>
</dbReference>
<proteinExistence type="inferred from homology"/>
<dbReference type="NCBIfam" id="TIGR00755">
    <property type="entry name" value="ksgA"/>
    <property type="match status" value="1"/>
</dbReference>
<evidence type="ECO:0000256" key="1">
    <source>
        <dbReference type="ARBA" id="ARBA00022490"/>
    </source>
</evidence>
<keyword evidence="1 7" id="KW-0963">Cytoplasm</keyword>
<dbReference type="InterPro" id="IPR029063">
    <property type="entry name" value="SAM-dependent_MTases_sf"/>
</dbReference>
<feature type="binding site" evidence="7 8">
    <location>
        <position position="17"/>
    </location>
    <ligand>
        <name>S-adenosyl-L-methionine</name>
        <dbReference type="ChEBI" id="CHEBI:59789"/>
    </ligand>
</feature>
<dbReference type="EC" id="2.1.1.182" evidence="7"/>
<dbReference type="RefSeq" id="WP_114696213.1">
    <property type="nucleotide sequence ID" value="NZ_QQOH01000003.1"/>
</dbReference>
<evidence type="ECO:0000256" key="4">
    <source>
        <dbReference type="ARBA" id="ARBA00022679"/>
    </source>
</evidence>
<dbReference type="AlphaFoldDB" id="A0A369WCV5"/>
<dbReference type="Gene3D" id="1.10.8.100">
    <property type="entry name" value="Ribosomal RNA adenine dimethylase-like, domain 2"/>
    <property type="match status" value="1"/>
</dbReference>
<dbReference type="SMART" id="SM00650">
    <property type="entry name" value="rADc"/>
    <property type="match status" value="1"/>
</dbReference>
<organism evidence="10 11">
    <name type="scientific">Motiliproteus coralliicola</name>
    <dbReference type="NCBI Taxonomy" id="2283196"/>
    <lineage>
        <taxon>Bacteria</taxon>
        <taxon>Pseudomonadati</taxon>
        <taxon>Pseudomonadota</taxon>
        <taxon>Gammaproteobacteria</taxon>
        <taxon>Oceanospirillales</taxon>
        <taxon>Oceanospirillaceae</taxon>
        <taxon>Motiliproteus</taxon>
    </lineage>
</organism>
<dbReference type="Pfam" id="PF00398">
    <property type="entry name" value="RrnaAD"/>
    <property type="match status" value="1"/>
</dbReference>
<comment type="subcellular location">
    <subcellularLocation>
        <location evidence="7">Cytoplasm</location>
    </subcellularLocation>
</comment>
<keyword evidence="2 7" id="KW-0698">rRNA processing</keyword>
<feature type="binding site" evidence="7 8">
    <location>
        <position position="19"/>
    </location>
    <ligand>
        <name>S-adenosyl-L-methionine</name>
        <dbReference type="ChEBI" id="CHEBI:59789"/>
    </ligand>
</feature>
<dbReference type="FunFam" id="1.10.8.100:FF:000001">
    <property type="entry name" value="Ribosomal RNA small subunit methyltransferase A"/>
    <property type="match status" value="1"/>
</dbReference>
<dbReference type="SUPFAM" id="SSF53335">
    <property type="entry name" value="S-adenosyl-L-methionine-dependent methyltransferases"/>
    <property type="match status" value="1"/>
</dbReference>
<dbReference type="InterPro" id="IPR020596">
    <property type="entry name" value="rRNA_Ade_Mease_Trfase_CS"/>
</dbReference>
<evidence type="ECO:0000256" key="3">
    <source>
        <dbReference type="ARBA" id="ARBA00022603"/>
    </source>
</evidence>
<name>A0A369WCV5_9GAMM</name>
<dbReference type="InterPro" id="IPR023165">
    <property type="entry name" value="rRNA_Ade_diMease-like_C"/>
</dbReference>
<feature type="binding site" evidence="7 8">
    <location>
        <position position="44"/>
    </location>
    <ligand>
        <name>S-adenosyl-L-methionine</name>
        <dbReference type="ChEBI" id="CHEBI:59789"/>
    </ligand>
</feature>
<dbReference type="Gene3D" id="3.40.50.150">
    <property type="entry name" value="Vaccinia Virus protein VP39"/>
    <property type="match status" value="1"/>
</dbReference>
<comment type="caution">
    <text evidence="10">The sequence shown here is derived from an EMBL/GenBank/DDBJ whole genome shotgun (WGS) entry which is preliminary data.</text>
</comment>
<dbReference type="PROSITE" id="PS51689">
    <property type="entry name" value="SAM_RNA_A_N6_MT"/>
    <property type="match status" value="1"/>
</dbReference>
<dbReference type="InterPro" id="IPR011530">
    <property type="entry name" value="rRNA_adenine_dimethylase"/>
</dbReference>
<keyword evidence="4 7" id="KW-0808">Transferase</keyword>
<comment type="catalytic activity">
    <reaction evidence="7">
        <text>adenosine(1518)/adenosine(1519) in 16S rRNA + 4 S-adenosyl-L-methionine = N(6)-dimethyladenosine(1518)/N(6)-dimethyladenosine(1519) in 16S rRNA + 4 S-adenosyl-L-homocysteine + 4 H(+)</text>
        <dbReference type="Rhea" id="RHEA:19609"/>
        <dbReference type="Rhea" id="RHEA-COMP:10232"/>
        <dbReference type="Rhea" id="RHEA-COMP:10233"/>
        <dbReference type="ChEBI" id="CHEBI:15378"/>
        <dbReference type="ChEBI" id="CHEBI:57856"/>
        <dbReference type="ChEBI" id="CHEBI:59789"/>
        <dbReference type="ChEBI" id="CHEBI:74411"/>
        <dbReference type="ChEBI" id="CHEBI:74493"/>
        <dbReference type="EC" id="2.1.1.182"/>
    </reaction>
</comment>
<evidence type="ECO:0000313" key="11">
    <source>
        <dbReference type="Proteomes" id="UP000253769"/>
    </source>
</evidence>
<keyword evidence="5 7" id="KW-0949">S-adenosyl-L-methionine</keyword>
<gene>
    <name evidence="7" type="primary">rsmA</name>
    <name evidence="7" type="synonym">ksgA</name>
    <name evidence="10" type="ORF">DV711_13445</name>
</gene>
<evidence type="ECO:0000256" key="8">
    <source>
        <dbReference type="PROSITE-ProRule" id="PRU01026"/>
    </source>
</evidence>
<comment type="similarity">
    <text evidence="7">Belongs to the class I-like SAM-binding methyltransferase superfamily. rRNA adenine N(6)-methyltransferase family. RsmA subfamily.</text>
</comment>
<reference evidence="10 11" key="1">
    <citation type="submission" date="2018-07" db="EMBL/GenBank/DDBJ databases">
        <title>Motiliproteus coralliicola sp. nov., a bacterium isolated from Coral.</title>
        <authorList>
            <person name="Wang G."/>
        </authorList>
    </citation>
    <scope>NUCLEOTIDE SEQUENCE [LARGE SCALE GENOMIC DNA]</scope>
    <source>
        <strain evidence="10 11">C34</strain>
    </source>
</reference>
<dbReference type="EMBL" id="QQOH01000003">
    <property type="protein sequence ID" value="RDE19868.1"/>
    <property type="molecule type" value="Genomic_DNA"/>
</dbReference>
<feature type="binding site" evidence="7 8">
    <location>
        <position position="65"/>
    </location>
    <ligand>
        <name>S-adenosyl-L-methionine</name>
        <dbReference type="ChEBI" id="CHEBI:59789"/>
    </ligand>
</feature>
<evidence type="ECO:0000256" key="5">
    <source>
        <dbReference type="ARBA" id="ARBA00022691"/>
    </source>
</evidence>
<feature type="binding site" evidence="7 8">
    <location>
        <position position="91"/>
    </location>
    <ligand>
        <name>S-adenosyl-L-methionine</name>
        <dbReference type="ChEBI" id="CHEBI:59789"/>
    </ligand>
</feature>
<dbReference type="GO" id="GO:0003723">
    <property type="term" value="F:RNA binding"/>
    <property type="evidence" value="ECO:0007669"/>
    <property type="project" value="UniProtKB-UniRule"/>
</dbReference>
<keyword evidence="6 7" id="KW-0694">RNA-binding</keyword>
<feature type="domain" description="Ribosomal RNA adenine methylase transferase N-terminal" evidence="9">
    <location>
        <begin position="24"/>
        <end position="197"/>
    </location>
</feature>
<keyword evidence="3 7" id="KW-0489">Methyltransferase</keyword>
<dbReference type="FunFam" id="3.40.50.150:FF:000023">
    <property type="entry name" value="Ribosomal RNA small subunit methyltransferase A"/>
    <property type="match status" value="1"/>
</dbReference>
<protein>
    <recommendedName>
        <fullName evidence="7">Ribosomal RNA small subunit methyltransferase A</fullName>
        <ecNumber evidence="7">2.1.1.182</ecNumber>
    </recommendedName>
    <alternativeName>
        <fullName evidence="7">16S rRNA (adenine(1518)-N(6)/adenine(1519)-N(6))-dimethyltransferase</fullName>
    </alternativeName>
    <alternativeName>
        <fullName evidence="7">16S rRNA dimethyladenosine transferase</fullName>
    </alternativeName>
    <alternativeName>
        <fullName evidence="7">16S rRNA dimethylase</fullName>
    </alternativeName>
    <alternativeName>
        <fullName evidence="7">S-adenosylmethionine-6-N', N'-adenosyl(rRNA) dimethyltransferase</fullName>
    </alternativeName>
</protein>
<dbReference type="PANTHER" id="PTHR11727">
    <property type="entry name" value="DIMETHYLADENOSINE TRANSFERASE"/>
    <property type="match status" value="1"/>
</dbReference>
<accession>A0A369WCV5</accession>
<dbReference type="GO" id="GO:0005829">
    <property type="term" value="C:cytosol"/>
    <property type="evidence" value="ECO:0007669"/>
    <property type="project" value="TreeGrafter"/>
</dbReference>
<dbReference type="InterPro" id="IPR020598">
    <property type="entry name" value="rRNA_Ade_methylase_Trfase_N"/>
</dbReference>
<comment type="function">
    <text evidence="7">Specifically dimethylates two adjacent adenosines (A1518 and A1519) in the loop of a conserved hairpin near the 3'-end of 16S rRNA in the 30S particle. May play a critical role in biogenesis of 30S subunits.</text>
</comment>
<evidence type="ECO:0000256" key="7">
    <source>
        <dbReference type="HAMAP-Rule" id="MF_00607"/>
    </source>
</evidence>
<feature type="binding site" evidence="7 8">
    <location>
        <position position="112"/>
    </location>
    <ligand>
        <name>S-adenosyl-L-methionine</name>
        <dbReference type="ChEBI" id="CHEBI:59789"/>
    </ligand>
</feature>
<evidence type="ECO:0000259" key="9">
    <source>
        <dbReference type="SMART" id="SM00650"/>
    </source>
</evidence>
<keyword evidence="11" id="KW-1185">Reference proteome</keyword>
<dbReference type="HAMAP" id="MF_00607">
    <property type="entry name" value="16SrRNA_methyltr_A"/>
    <property type="match status" value="1"/>
</dbReference>
<dbReference type="InterPro" id="IPR001737">
    <property type="entry name" value="KsgA/Erm"/>
</dbReference>
<evidence type="ECO:0000256" key="2">
    <source>
        <dbReference type="ARBA" id="ARBA00022552"/>
    </source>
</evidence>